<reference evidence="3" key="1">
    <citation type="journal article" date="2019" name="Int. J. Syst. Evol. Microbiol.">
        <title>The Global Catalogue of Microorganisms (GCM) 10K type strain sequencing project: providing services to taxonomists for standard genome sequencing and annotation.</title>
        <authorList>
            <consortium name="The Broad Institute Genomics Platform"/>
            <consortium name="The Broad Institute Genome Sequencing Center for Infectious Disease"/>
            <person name="Wu L."/>
            <person name="Ma J."/>
        </authorList>
    </citation>
    <scope>NUCLEOTIDE SEQUENCE [LARGE SCALE GENOMIC DNA]</scope>
    <source>
        <strain evidence="3">CCM 2050</strain>
    </source>
</reference>
<dbReference type="Pfam" id="PF00534">
    <property type="entry name" value="Glycos_transf_1"/>
    <property type="match status" value="1"/>
</dbReference>
<dbReference type="GO" id="GO:0016757">
    <property type="term" value="F:glycosyltransferase activity"/>
    <property type="evidence" value="ECO:0007669"/>
    <property type="project" value="UniProtKB-KW"/>
</dbReference>
<protein>
    <submittedName>
        <fullName evidence="2">Glycosyltransferase</fullName>
        <ecNumber evidence="2">2.4.-.-</ecNumber>
    </submittedName>
</protein>
<feature type="domain" description="Glycosyl transferase family 1" evidence="1">
    <location>
        <begin position="197"/>
        <end position="339"/>
    </location>
</feature>
<sequence length="372" mass="41478">MNKPIILLILKALEGRGAERMVTTLAAAYLEIEYSVHVLCLESTRDMRLDSRVHYHVVAYNQPLLETEIEQAAAYKKVAARIDDYVLSHVGAPELILANIYKVNWIMAYSNLPNIVNVLHTAVSRQFQEKLATMPAQTMAHLKMVYGAHPCSCVSDGARQDLLALIGNVNKTTTIYNPCDVSQIQQLANEPFSIQRFGLNDKGYIIHVASFDAMKGHRELLQAYAKTERKLPLVLVGKGRLEDEIKQLAIELRIEHKVYFVGFYANPYPLIANAALLVMTSKYEGFGYVIVEAQALGVPVISTDCPFGPKELLPQKNLIAVGDIQGLAALINKALDNTEPFITPLNQQLLPTQIAQQYLDFMLLTKKLVNDS</sequence>
<dbReference type="SUPFAM" id="SSF53756">
    <property type="entry name" value="UDP-Glycosyltransferase/glycogen phosphorylase"/>
    <property type="match status" value="1"/>
</dbReference>
<gene>
    <name evidence="2" type="ORF">ACFP58_00555</name>
</gene>
<keyword evidence="3" id="KW-1185">Reference proteome</keyword>
<name>A0ABW1W1U0_9GAMM</name>
<dbReference type="EMBL" id="JBHSTZ010000002">
    <property type="protein sequence ID" value="MFC6379972.1"/>
    <property type="molecule type" value="Genomic_DNA"/>
</dbReference>
<dbReference type="Proteomes" id="UP001596264">
    <property type="component" value="Unassembled WGS sequence"/>
</dbReference>
<dbReference type="RefSeq" id="WP_201562675.1">
    <property type="nucleotide sequence ID" value="NZ_CAJGZK010000009.1"/>
</dbReference>
<keyword evidence="2" id="KW-0328">Glycosyltransferase</keyword>
<dbReference type="PANTHER" id="PTHR12526">
    <property type="entry name" value="GLYCOSYLTRANSFERASE"/>
    <property type="match status" value="1"/>
</dbReference>
<proteinExistence type="predicted"/>
<evidence type="ECO:0000259" key="1">
    <source>
        <dbReference type="Pfam" id="PF00534"/>
    </source>
</evidence>
<dbReference type="Gene3D" id="3.40.50.2000">
    <property type="entry name" value="Glycogen Phosphorylase B"/>
    <property type="match status" value="2"/>
</dbReference>
<dbReference type="EC" id="2.4.-.-" evidence="2"/>
<dbReference type="CDD" id="cd03811">
    <property type="entry name" value="GT4_GT28_WabH-like"/>
    <property type="match status" value="1"/>
</dbReference>
<dbReference type="InterPro" id="IPR001296">
    <property type="entry name" value="Glyco_trans_1"/>
</dbReference>
<organism evidence="2 3">
    <name type="scientific">Psychrobacter glacincola</name>
    <dbReference type="NCBI Taxonomy" id="56810"/>
    <lineage>
        <taxon>Bacteria</taxon>
        <taxon>Pseudomonadati</taxon>
        <taxon>Pseudomonadota</taxon>
        <taxon>Gammaproteobacteria</taxon>
        <taxon>Moraxellales</taxon>
        <taxon>Moraxellaceae</taxon>
        <taxon>Psychrobacter</taxon>
    </lineage>
</organism>
<evidence type="ECO:0000313" key="2">
    <source>
        <dbReference type="EMBL" id="MFC6379972.1"/>
    </source>
</evidence>
<accession>A0ABW1W1U0</accession>
<keyword evidence="2" id="KW-0808">Transferase</keyword>
<comment type="caution">
    <text evidence="2">The sequence shown here is derived from an EMBL/GenBank/DDBJ whole genome shotgun (WGS) entry which is preliminary data.</text>
</comment>
<evidence type="ECO:0000313" key="3">
    <source>
        <dbReference type="Proteomes" id="UP001596264"/>
    </source>
</evidence>